<accession>A0A9N9KGS0</accession>
<sequence length="115" mass="13816">MDHIKTIINQSKKNESNIAVRYDNKNQLEWNYYDFENFLESYFVKIDESNGIKKETIICNNVQFDPYKPLTVIPLKPLTLKCQTQLFKDIRPYIHNPHKDELCFAPREQDYIDIE</sequence>
<gene>
    <name evidence="1" type="ORF">CPELLU_LOCUS20677</name>
</gene>
<protein>
    <submittedName>
        <fullName evidence="1">16355_t:CDS:1</fullName>
    </submittedName>
</protein>
<dbReference type="EMBL" id="CAJVQA010065218">
    <property type="protein sequence ID" value="CAG8831010.1"/>
    <property type="molecule type" value="Genomic_DNA"/>
</dbReference>
<feature type="non-terminal residue" evidence="1">
    <location>
        <position position="115"/>
    </location>
</feature>
<dbReference type="Proteomes" id="UP000789759">
    <property type="component" value="Unassembled WGS sequence"/>
</dbReference>
<organism evidence="1 2">
    <name type="scientific">Cetraspora pellucida</name>
    <dbReference type="NCBI Taxonomy" id="1433469"/>
    <lineage>
        <taxon>Eukaryota</taxon>
        <taxon>Fungi</taxon>
        <taxon>Fungi incertae sedis</taxon>
        <taxon>Mucoromycota</taxon>
        <taxon>Glomeromycotina</taxon>
        <taxon>Glomeromycetes</taxon>
        <taxon>Diversisporales</taxon>
        <taxon>Gigasporaceae</taxon>
        <taxon>Cetraspora</taxon>
    </lineage>
</organism>
<dbReference type="AlphaFoldDB" id="A0A9N9KGS0"/>
<reference evidence="1" key="1">
    <citation type="submission" date="2021-06" db="EMBL/GenBank/DDBJ databases">
        <authorList>
            <person name="Kallberg Y."/>
            <person name="Tangrot J."/>
            <person name="Rosling A."/>
        </authorList>
    </citation>
    <scope>NUCLEOTIDE SEQUENCE</scope>
    <source>
        <strain evidence="1">FL966</strain>
    </source>
</reference>
<keyword evidence="2" id="KW-1185">Reference proteome</keyword>
<comment type="caution">
    <text evidence="1">The sequence shown here is derived from an EMBL/GenBank/DDBJ whole genome shotgun (WGS) entry which is preliminary data.</text>
</comment>
<dbReference type="OrthoDB" id="2375217at2759"/>
<evidence type="ECO:0000313" key="2">
    <source>
        <dbReference type="Proteomes" id="UP000789759"/>
    </source>
</evidence>
<proteinExistence type="predicted"/>
<name>A0A9N9KGS0_9GLOM</name>
<evidence type="ECO:0000313" key="1">
    <source>
        <dbReference type="EMBL" id="CAG8831010.1"/>
    </source>
</evidence>